<proteinExistence type="predicted"/>
<dbReference type="SUPFAM" id="SSF52540">
    <property type="entry name" value="P-loop containing nucleoside triphosphate hydrolases"/>
    <property type="match status" value="1"/>
</dbReference>
<sequence>MYNLAYDVFTSILGSGWQNNPEICLTNDQAALEALEAAGRSLMSGNKEHPLAFTSVEALSERLRDMNSSGLHSETPTLCYLLKKIKVFIKASVLCHGVVLADLPGLGDVNAVRRNCTERYLLESQEILAVCSIGRAATDSSVQDIFYLAKQAELHNVNIVTTKCDDLLLEEFEIDVKGTPKTEFRQMVKDKVNAEVQLKISEEKVRSFLSETEELTAHESSRLVKANIECLESRKQLEKTEADLENFMVTTRNSATHMLGKTKKPYFDPNSNSEHIC</sequence>
<organism evidence="2 3">
    <name type="scientific">Akanthomyces lecanii RCEF 1005</name>
    <dbReference type="NCBI Taxonomy" id="1081108"/>
    <lineage>
        <taxon>Eukaryota</taxon>
        <taxon>Fungi</taxon>
        <taxon>Dikarya</taxon>
        <taxon>Ascomycota</taxon>
        <taxon>Pezizomycotina</taxon>
        <taxon>Sordariomycetes</taxon>
        <taxon>Hypocreomycetidae</taxon>
        <taxon>Hypocreales</taxon>
        <taxon>Cordycipitaceae</taxon>
        <taxon>Akanthomyces</taxon>
        <taxon>Cordyceps confragosa</taxon>
    </lineage>
</organism>
<dbReference type="PANTHER" id="PTHR36681:SF3">
    <property type="entry name" value="NUCLEAR GTPASE, GERMINAL CENTER-ASSOCIATED, TANDEM DUPLICATE 3"/>
    <property type="match status" value="1"/>
</dbReference>
<dbReference type="AlphaFoldDB" id="A0A162MZ22"/>
<dbReference type="OrthoDB" id="4869437at2759"/>
<evidence type="ECO:0000313" key="2">
    <source>
        <dbReference type="EMBL" id="OAA72879.1"/>
    </source>
</evidence>
<accession>A0A162MZ22</accession>
<comment type="caution">
    <text evidence="2">The sequence shown here is derived from an EMBL/GenBank/DDBJ whole genome shotgun (WGS) entry which is preliminary data.</text>
</comment>
<dbReference type="PANTHER" id="PTHR36681">
    <property type="entry name" value="NUCLEAR GTPASE, GERMINAL CENTER-ASSOCIATED, TANDEM DUPLICATE 3"/>
    <property type="match status" value="1"/>
</dbReference>
<dbReference type="Proteomes" id="UP000076881">
    <property type="component" value="Unassembled WGS sequence"/>
</dbReference>
<protein>
    <submittedName>
        <fullName evidence="2">Dynamin, GTPase domain protein</fullName>
    </submittedName>
</protein>
<evidence type="ECO:0000313" key="3">
    <source>
        <dbReference type="Proteomes" id="UP000076881"/>
    </source>
</evidence>
<dbReference type="Pfam" id="PF00350">
    <property type="entry name" value="Dynamin_N"/>
    <property type="match status" value="1"/>
</dbReference>
<dbReference type="InterPro" id="IPR027417">
    <property type="entry name" value="P-loop_NTPase"/>
</dbReference>
<dbReference type="InterPro" id="IPR045063">
    <property type="entry name" value="Dynamin_N"/>
</dbReference>
<keyword evidence="3" id="KW-1185">Reference proteome</keyword>
<dbReference type="EMBL" id="AZHF01000007">
    <property type="protein sequence ID" value="OAA72879.1"/>
    <property type="molecule type" value="Genomic_DNA"/>
</dbReference>
<dbReference type="STRING" id="1081108.A0A162MZ22"/>
<reference evidence="2 3" key="1">
    <citation type="journal article" date="2016" name="Genome Biol. Evol.">
        <title>Divergent and convergent evolution of fungal pathogenicity.</title>
        <authorList>
            <person name="Shang Y."/>
            <person name="Xiao G."/>
            <person name="Zheng P."/>
            <person name="Cen K."/>
            <person name="Zhan S."/>
            <person name="Wang C."/>
        </authorList>
    </citation>
    <scope>NUCLEOTIDE SEQUENCE [LARGE SCALE GENOMIC DNA]</scope>
    <source>
        <strain evidence="2 3">RCEF 1005</strain>
    </source>
</reference>
<evidence type="ECO:0000259" key="1">
    <source>
        <dbReference type="Pfam" id="PF00350"/>
    </source>
</evidence>
<feature type="domain" description="Dynamin N-terminal" evidence="1">
    <location>
        <begin position="74"/>
        <end position="155"/>
    </location>
</feature>
<gene>
    <name evidence="2" type="ORF">LEL_08663</name>
</gene>
<dbReference type="Gene3D" id="3.40.50.300">
    <property type="entry name" value="P-loop containing nucleotide triphosphate hydrolases"/>
    <property type="match status" value="1"/>
</dbReference>
<name>A0A162MZ22_CORDF</name>